<keyword evidence="1" id="KW-0812">Transmembrane</keyword>
<keyword evidence="4" id="KW-1185">Reference proteome</keyword>
<dbReference type="SUPFAM" id="SSF52540">
    <property type="entry name" value="P-loop containing nucleoside triphosphate hydrolases"/>
    <property type="match status" value="1"/>
</dbReference>
<accession>A0ABM7RL32</accession>
<sequence>MLGERYFQSRDRLLGCCRRIDELAEASGIETRDTGDEARRELSRPLRIVALGEVNAGKSTLLNALAGAELCPAGPLPTTQRTGYYRYSSTEREVERDNGWVVVGRDLDFLRHFELIDTPGTNSGWRDSVFADSGKYEAVDLLLVVFPSGNTWTAATWELISQLSEEALDKTALVVQQADLKGPEDLQVIDGHMRELCQKKIGRDLPILAVAAGLALEAKLDPESSRKSWSASRFSVFEEFVTSRLCESERRRYLLDRTSQEAANHLREIEAGLDRQKRGMDDDGWFLAGIEREANQLRDLILESSPKTLAGARGRYENEVGKLARRLGSMLGAAPTSWRLFFGDSTAAKAEARLADGLREAIRDFAAADAERLLEECEGHWNDVRPRVVERMGLDPGEPVVSGEAREGVVARFTETVGKSVTGVLSQLRVRASLDAPLRSRNGRLKFVAALTLALLAAAGICGTLGLDHWPHWLLLGAAGMAGIYILMAWTSRIRIAGETRQRLRDASGRFESAMRGDYAEAVRGLFVEYSNGLIGVRRQLAERQATLKPRSEQWDRLYLELKSIEQEMG</sequence>
<gene>
    <name evidence="3" type="ORF">HAHE_23750</name>
</gene>
<dbReference type="Pfam" id="PF01926">
    <property type="entry name" value="MMR_HSR1"/>
    <property type="match status" value="1"/>
</dbReference>
<keyword evidence="1" id="KW-0472">Membrane</keyword>
<proteinExistence type="predicted"/>
<organism evidence="3 4">
    <name type="scientific">Haloferula helveola</name>
    <dbReference type="NCBI Taxonomy" id="490095"/>
    <lineage>
        <taxon>Bacteria</taxon>
        <taxon>Pseudomonadati</taxon>
        <taxon>Verrucomicrobiota</taxon>
        <taxon>Verrucomicrobiia</taxon>
        <taxon>Verrucomicrobiales</taxon>
        <taxon>Verrucomicrobiaceae</taxon>
        <taxon>Haloferula</taxon>
    </lineage>
</organism>
<dbReference type="PANTHER" id="PTHR43681">
    <property type="entry name" value="TRANSMEMBRANE GTPASE FZO"/>
    <property type="match status" value="1"/>
</dbReference>
<keyword evidence="1" id="KW-1133">Transmembrane helix</keyword>
<evidence type="ECO:0000313" key="4">
    <source>
        <dbReference type="Proteomes" id="UP001374893"/>
    </source>
</evidence>
<reference evidence="3 4" key="1">
    <citation type="submission" date="2021-06" db="EMBL/GenBank/DDBJ databases">
        <title>Complete genome of Haloferula helveola possessing various polysaccharide degrading enzymes.</title>
        <authorList>
            <person name="Takami H."/>
            <person name="Huang C."/>
            <person name="Hamasaki K."/>
        </authorList>
    </citation>
    <scope>NUCLEOTIDE SEQUENCE [LARGE SCALE GENOMIC DNA]</scope>
    <source>
        <strain evidence="3 4">CN-1</strain>
    </source>
</reference>
<dbReference type="InterPro" id="IPR027417">
    <property type="entry name" value="P-loop_NTPase"/>
</dbReference>
<dbReference type="InterPro" id="IPR051943">
    <property type="entry name" value="TRAFAC_Dynamin-like_GTPase"/>
</dbReference>
<dbReference type="PANTHER" id="PTHR43681:SF1">
    <property type="entry name" value="SARCALUMENIN"/>
    <property type="match status" value="1"/>
</dbReference>
<protein>
    <submittedName>
        <fullName evidence="3">Dynamin-like protein</fullName>
    </submittedName>
</protein>
<dbReference type="InterPro" id="IPR006073">
    <property type="entry name" value="GTP-bd"/>
</dbReference>
<dbReference type="Gene3D" id="3.40.50.300">
    <property type="entry name" value="P-loop containing nucleotide triphosphate hydrolases"/>
    <property type="match status" value="1"/>
</dbReference>
<evidence type="ECO:0000256" key="1">
    <source>
        <dbReference type="SAM" id="Phobius"/>
    </source>
</evidence>
<dbReference type="RefSeq" id="WP_338684712.1">
    <property type="nucleotide sequence ID" value="NZ_AP024702.1"/>
</dbReference>
<feature type="domain" description="G" evidence="2">
    <location>
        <begin position="47"/>
        <end position="174"/>
    </location>
</feature>
<feature type="transmembrane region" description="Helical" evidence="1">
    <location>
        <begin position="447"/>
        <end position="467"/>
    </location>
</feature>
<dbReference type="EMBL" id="AP024702">
    <property type="protein sequence ID" value="BCX48467.1"/>
    <property type="molecule type" value="Genomic_DNA"/>
</dbReference>
<dbReference type="Proteomes" id="UP001374893">
    <property type="component" value="Chromosome"/>
</dbReference>
<name>A0ABM7RL32_9BACT</name>
<evidence type="ECO:0000259" key="2">
    <source>
        <dbReference type="Pfam" id="PF01926"/>
    </source>
</evidence>
<feature type="transmembrane region" description="Helical" evidence="1">
    <location>
        <begin position="473"/>
        <end position="491"/>
    </location>
</feature>
<evidence type="ECO:0000313" key="3">
    <source>
        <dbReference type="EMBL" id="BCX48467.1"/>
    </source>
</evidence>